<protein>
    <submittedName>
        <fullName evidence="1">Uncharacterized protein</fullName>
    </submittedName>
</protein>
<gene>
    <name evidence="1" type="ORF">SAMN05192534_109123</name>
</gene>
<dbReference type="EMBL" id="FNDK01000009">
    <property type="protein sequence ID" value="SDH69991.1"/>
    <property type="molecule type" value="Genomic_DNA"/>
</dbReference>
<dbReference type="OrthoDB" id="1350443at2"/>
<evidence type="ECO:0000313" key="1">
    <source>
        <dbReference type="EMBL" id="SDH69991.1"/>
    </source>
</evidence>
<keyword evidence="2" id="KW-1185">Reference proteome</keyword>
<name>A0A1G8EJE7_9BACI</name>
<accession>A0A1G8EJE7</accession>
<proteinExistence type="predicted"/>
<dbReference type="STRING" id="568899.SAMN05192534_109123"/>
<reference evidence="1 2" key="1">
    <citation type="submission" date="2016-10" db="EMBL/GenBank/DDBJ databases">
        <authorList>
            <person name="de Groot N.N."/>
        </authorList>
    </citation>
    <scope>NUCLEOTIDE SEQUENCE [LARGE SCALE GENOMIC DNA]</scope>
    <source>
        <strain evidence="1 2">DSM 21632</strain>
    </source>
</reference>
<sequence>METYANQILSNWNGKPLEGAKTMIQKYGYPQEATISQLIWHHNGPWKRTAVRRDTVPHNFMDMIRFRPTSGAAMRLSTWR</sequence>
<dbReference type="Proteomes" id="UP000199163">
    <property type="component" value="Unassembled WGS sequence"/>
</dbReference>
<organism evidence="1 2">
    <name type="scientific">Alteribacillus persepolensis</name>
    <dbReference type="NCBI Taxonomy" id="568899"/>
    <lineage>
        <taxon>Bacteria</taxon>
        <taxon>Bacillati</taxon>
        <taxon>Bacillota</taxon>
        <taxon>Bacilli</taxon>
        <taxon>Bacillales</taxon>
        <taxon>Bacillaceae</taxon>
        <taxon>Alteribacillus</taxon>
    </lineage>
</organism>
<dbReference type="AlphaFoldDB" id="A0A1G8EJE7"/>
<evidence type="ECO:0000313" key="2">
    <source>
        <dbReference type="Proteomes" id="UP000199163"/>
    </source>
</evidence>